<dbReference type="InterPro" id="IPR048423">
    <property type="entry name" value="DRL_cat"/>
</dbReference>
<dbReference type="InterPro" id="IPR005106">
    <property type="entry name" value="Asp/hSer_DH_NAD-bd"/>
</dbReference>
<gene>
    <name evidence="3" type="ORF">ACFPYI_19780</name>
</gene>
<dbReference type="RefSeq" id="WP_247420594.1">
    <property type="nucleotide sequence ID" value="NZ_JALLGW010000003.1"/>
</dbReference>
<evidence type="ECO:0000313" key="4">
    <source>
        <dbReference type="Proteomes" id="UP001596099"/>
    </source>
</evidence>
<evidence type="ECO:0000313" key="3">
    <source>
        <dbReference type="EMBL" id="MFC5973575.1"/>
    </source>
</evidence>
<sequence>MLNTARKLADRESPVRVGVIGAGLFGSNTVTQVERAPGMTTAAIADVDTEKATETYRTAGVDDAAVVTANTPEEATEAIGGGERAVLDDGLDLVRADLDVVVEATGIPNLGARHAYDAIVNGTHVVMATVEADSVVGPALTELAEQCGVVYSMAYGDQPALIVELCDWAETVGLDVVAAGKGNTYLEEYRYGTPDDVFERMGFDESFVDSHDLNARMYNSFLDGTKVAVEMCAVANATGLRPDRTGMHLPTAEIPEIPDLLRPERDGGLLEETGVVDTVSSLHPDGSSVDRDISFGVFVVTTTPTERARTYMAENAGTGYYVSDDGDYQVFYRPYHLPGVETSVSIANAVLYGEPTGTSRHRTGEVVARAKRELEPGEELDGGGGYTVYGVLEDAATADEADHVPFELLDGATVTDTVDRDAVLGYDDVDLRTDSFIYHLRQLQEDR</sequence>
<dbReference type="AlphaFoldDB" id="A0ABD5RTS6"/>
<dbReference type="Proteomes" id="UP001596099">
    <property type="component" value="Unassembled WGS sequence"/>
</dbReference>
<name>A0ABD5RTS6_9EURY</name>
<reference evidence="3 4" key="1">
    <citation type="journal article" date="2019" name="Int. J. Syst. Evol. Microbiol.">
        <title>The Global Catalogue of Microorganisms (GCM) 10K type strain sequencing project: providing services to taxonomists for standard genome sequencing and annotation.</title>
        <authorList>
            <consortium name="The Broad Institute Genomics Platform"/>
            <consortium name="The Broad Institute Genome Sequencing Center for Infectious Disease"/>
            <person name="Wu L."/>
            <person name="Ma J."/>
        </authorList>
    </citation>
    <scope>NUCLEOTIDE SEQUENCE [LARGE SCALE GENOMIC DNA]</scope>
    <source>
        <strain evidence="3 4">CGMCC 1.12543</strain>
    </source>
</reference>
<dbReference type="PANTHER" id="PTHR37850:SF3">
    <property type="entry name" value="BLR7815 PROTEIN"/>
    <property type="match status" value="1"/>
</dbReference>
<dbReference type="SUPFAM" id="SSF51735">
    <property type="entry name" value="NAD(P)-binding Rossmann-fold domains"/>
    <property type="match status" value="1"/>
</dbReference>
<feature type="domain" description="Oxidoreductase DRL-like catalytic" evidence="2">
    <location>
        <begin position="156"/>
        <end position="342"/>
    </location>
</feature>
<dbReference type="Gene3D" id="3.40.50.720">
    <property type="entry name" value="NAD(P)-binding Rossmann-like Domain"/>
    <property type="match status" value="1"/>
</dbReference>
<dbReference type="Pfam" id="PF03447">
    <property type="entry name" value="NAD_binding_3"/>
    <property type="match status" value="1"/>
</dbReference>
<dbReference type="InterPro" id="IPR036291">
    <property type="entry name" value="NAD(P)-bd_dom_sf"/>
</dbReference>
<proteinExistence type="predicted"/>
<dbReference type="PANTHER" id="PTHR37850">
    <property type="entry name" value="STRU PROTEIN"/>
    <property type="match status" value="1"/>
</dbReference>
<keyword evidence="4" id="KW-1185">Reference proteome</keyword>
<protein>
    <submittedName>
        <fullName evidence="3">NAD(P)H-dependent oxidoreductase</fullName>
    </submittedName>
</protein>
<feature type="domain" description="Aspartate/homoserine dehydrogenase NAD-binding" evidence="1">
    <location>
        <begin position="21"/>
        <end position="149"/>
    </location>
</feature>
<organism evidence="3 4">
    <name type="scientific">Halomarina salina</name>
    <dbReference type="NCBI Taxonomy" id="1872699"/>
    <lineage>
        <taxon>Archaea</taxon>
        <taxon>Methanobacteriati</taxon>
        <taxon>Methanobacteriota</taxon>
        <taxon>Stenosarchaea group</taxon>
        <taxon>Halobacteria</taxon>
        <taxon>Halobacteriales</taxon>
        <taxon>Natronomonadaceae</taxon>
        <taxon>Halomarina</taxon>
    </lineage>
</organism>
<dbReference type="EMBL" id="JBHSQH010000002">
    <property type="protein sequence ID" value="MFC5973575.1"/>
    <property type="molecule type" value="Genomic_DNA"/>
</dbReference>
<comment type="caution">
    <text evidence="3">The sequence shown here is derived from an EMBL/GenBank/DDBJ whole genome shotgun (WGS) entry which is preliminary data.</text>
</comment>
<evidence type="ECO:0000259" key="1">
    <source>
        <dbReference type="Pfam" id="PF03447"/>
    </source>
</evidence>
<dbReference type="Pfam" id="PF21135">
    <property type="entry name" value="DRL_cat"/>
    <property type="match status" value="1"/>
</dbReference>
<evidence type="ECO:0000259" key="2">
    <source>
        <dbReference type="Pfam" id="PF21135"/>
    </source>
</evidence>
<accession>A0ABD5RTS6</accession>